<feature type="coiled-coil region" evidence="2">
    <location>
        <begin position="39"/>
        <end position="66"/>
    </location>
</feature>
<evidence type="ECO:0000259" key="5">
    <source>
        <dbReference type="Pfam" id="PF25053"/>
    </source>
</evidence>
<gene>
    <name evidence="6" type="ORF">AJ79_03810</name>
</gene>
<sequence>MPLLKARRCKILLDAIAQNLVSLNRRVQNRSRKVCAYAVSEDEKALQSLTEQCNKVGEELIKALQDARVQGSHKHWKSVGQALKSTLGRDKIQDLYGRLKQYREQIVVVLLVITNAKQSALHENVVAVRHGIVESESRILDESRQTRYQILDAIQRSNYNPAKQEDVSTVSRLLSETVSRGSEQKIKEEILDSLYYPNMQDRREWISSAHRKTFNWTLEDKAGEDTPWDNLKDWLCKGNGIYWLSGKAGSGKSTLMKYIDQDRRTLEYLEQWASPLNIVFASFYFWNPGTSMQKSQLGLLQSLLHKILSQRPSLIPKALPSQSRHYTTHGKANFTWTISELVNAFKLLLETDFETKFCFLIDGLDEFDGDHQALIDMLIGMTRNQNIKILAASRPWLLFQDAFNDCPKLTLQDLTHEDIKVFAHDSLYNHPRFSRMLSMEPDRAPKLVTEIVNKASGVFLWVYLVVRSLMEGLTNADRMEDLQRRVDHLPADLEQLFLHMLTNLDSFYLKQASQLFRLALEAPKPLAVLTFSYLDESDPDFALKSEIKPMSEEEETIRCEEIERRLNSRCKGLLESRRRTSCDEYSNLDGVVDAVTSYEVDFLHRTVRDFLRTPTVEVQLVAVDNNEFDANMTLARAYVARIKSLRRSSHSEANFQALWDLVFNMLYHLGRVGECISQKALVDLVDEMDRAAAYFRDAAIYKRRCDPTAHWVNTGYRFGFEPRWNNDILSLCIQHELIPYVDYKLSSGVPLNRTGRPLLAFAMTSFREYNRAAEGIPYLEPRVNMVKIMLDRGATPNDMDEDQTVWVRCLVSMYLLTTKFKQWFSDGAKSWFEIVKLLLLQGADAQTICPVDVPGWEKGGNVETNQMVASGPCTAMEIISIIFGGDSRFDVSELEDLVEQPERAPERRYVSDSYLQIPPRNQQTSNVSRAHSSASAGSNHSGQSANPNYSPTMAYQPNTNSVQASPVFHDVQERSRDAAPNVSAPVIMVPMSQGNVSSSLKKKRHPWLSSLFAKRKMKDKSPSYSPPVSGVQRSPAI</sequence>
<reference evidence="6 7" key="1">
    <citation type="submission" date="2017-10" db="EMBL/GenBank/DDBJ databases">
        <title>Comparative genomics in systemic dimorphic fungi from Ajellomycetaceae.</title>
        <authorList>
            <person name="Munoz J.F."/>
            <person name="Mcewen J.G."/>
            <person name="Clay O.K."/>
            <person name="Cuomo C.A."/>
        </authorList>
    </citation>
    <scope>NUCLEOTIDE SEQUENCE [LARGE SCALE GENOMIC DNA]</scope>
    <source>
        <strain evidence="6 7">UAMH5409</strain>
    </source>
</reference>
<name>A0A2B7XWV3_9EURO</name>
<evidence type="ECO:0000313" key="7">
    <source>
        <dbReference type="Proteomes" id="UP000223968"/>
    </source>
</evidence>
<dbReference type="PANTHER" id="PTHR10039:SF5">
    <property type="entry name" value="NACHT DOMAIN-CONTAINING PROTEIN"/>
    <property type="match status" value="1"/>
</dbReference>
<dbReference type="EMBL" id="PDNB01000048">
    <property type="protein sequence ID" value="PGH13251.1"/>
    <property type="molecule type" value="Genomic_DNA"/>
</dbReference>
<feature type="region of interest" description="Disordered" evidence="3">
    <location>
        <begin position="898"/>
        <end position="960"/>
    </location>
</feature>
<dbReference type="AlphaFoldDB" id="A0A2B7XWV3"/>
<evidence type="ECO:0000313" key="6">
    <source>
        <dbReference type="EMBL" id="PGH13251.1"/>
    </source>
</evidence>
<dbReference type="SUPFAM" id="SSF52540">
    <property type="entry name" value="P-loop containing nucleoside triphosphate hydrolases"/>
    <property type="match status" value="1"/>
</dbReference>
<dbReference type="InterPro" id="IPR027417">
    <property type="entry name" value="P-loop_NTPase"/>
</dbReference>
<dbReference type="Pfam" id="PF25053">
    <property type="entry name" value="DUF7791"/>
    <property type="match status" value="1"/>
</dbReference>
<dbReference type="InterPro" id="IPR056693">
    <property type="entry name" value="DUF7791"/>
</dbReference>
<accession>A0A2B7XWV3</accession>
<feature type="domain" description="Nephrocystin 3-like N-terminal" evidence="4">
    <location>
        <begin position="230"/>
        <end position="394"/>
    </location>
</feature>
<dbReference type="InterPro" id="IPR056884">
    <property type="entry name" value="NPHP3-like_N"/>
</dbReference>
<dbReference type="PANTHER" id="PTHR10039">
    <property type="entry name" value="AMELOGENIN"/>
    <property type="match status" value="1"/>
</dbReference>
<protein>
    <submittedName>
        <fullName evidence="6">Uncharacterized protein</fullName>
    </submittedName>
</protein>
<comment type="caution">
    <text evidence="6">The sequence shown here is derived from an EMBL/GenBank/DDBJ whole genome shotgun (WGS) entry which is preliminary data.</text>
</comment>
<feature type="compositionally biased region" description="Polar residues" evidence="3">
    <location>
        <begin position="947"/>
        <end position="960"/>
    </location>
</feature>
<dbReference type="Proteomes" id="UP000223968">
    <property type="component" value="Unassembled WGS sequence"/>
</dbReference>
<evidence type="ECO:0000259" key="4">
    <source>
        <dbReference type="Pfam" id="PF24883"/>
    </source>
</evidence>
<dbReference type="STRING" id="1447875.A0A2B7XWV3"/>
<organism evidence="6 7">
    <name type="scientific">Helicocarpus griseus UAMH5409</name>
    <dbReference type="NCBI Taxonomy" id="1447875"/>
    <lineage>
        <taxon>Eukaryota</taxon>
        <taxon>Fungi</taxon>
        <taxon>Dikarya</taxon>
        <taxon>Ascomycota</taxon>
        <taxon>Pezizomycotina</taxon>
        <taxon>Eurotiomycetes</taxon>
        <taxon>Eurotiomycetidae</taxon>
        <taxon>Onygenales</taxon>
        <taxon>Ajellomycetaceae</taxon>
        <taxon>Helicocarpus</taxon>
    </lineage>
</organism>
<feature type="compositionally biased region" description="Basic and acidic residues" evidence="3">
    <location>
        <begin position="900"/>
        <end position="910"/>
    </location>
</feature>
<dbReference type="OrthoDB" id="4183771at2759"/>
<evidence type="ECO:0000256" key="3">
    <source>
        <dbReference type="SAM" id="MobiDB-lite"/>
    </source>
</evidence>
<feature type="compositionally biased region" description="Low complexity" evidence="3">
    <location>
        <begin position="928"/>
        <end position="946"/>
    </location>
</feature>
<dbReference type="Pfam" id="PF24883">
    <property type="entry name" value="NPHP3_N"/>
    <property type="match status" value="1"/>
</dbReference>
<keyword evidence="7" id="KW-1185">Reference proteome</keyword>
<evidence type="ECO:0000256" key="2">
    <source>
        <dbReference type="SAM" id="Coils"/>
    </source>
</evidence>
<dbReference type="Gene3D" id="3.40.50.300">
    <property type="entry name" value="P-loop containing nucleotide triphosphate hydrolases"/>
    <property type="match status" value="1"/>
</dbReference>
<feature type="region of interest" description="Disordered" evidence="3">
    <location>
        <begin position="1014"/>
        <end position="1037"/>
    </location>
</feature>
<evidence type="ECO:0000256" key="1">
    <source>
        <dbReference type="ARBA" id="ARBA00022737"/>
    </source>
</evidence>
<keyword evidence="2" id="KW-0175">Coiled coil</keyword>
<proteinExistence type="predicted"/>
<keyword evidence="1" id="KW-0677">Repeat</keyword>
<feature type="domain" description="DUF7791" evidence="5">
    <location>
        <begin position="504"/>
        <end position="650"/>
    </location>
</feature>